<dbReference type="InterPro" id="IPR021958">
    <property type="entry name" value="DUF3575"/>
</dbReference>
<accession>A0A927B2H7</accession>
<evidence type="ECO:0000313" key="3">
    <source>
        <dbReference type="Proteomes" id="UP000653797"/>
    </source>
</evidence>
<dbReference type="EMBL" id="JACXAA010000005">
    <property type="protein sequence ID" value="MBD2754200.1"/>
    <property type="molecule type" value="Genomic_DNA"/>
</dbReference>
<name>A0A927B2H7_9BACT</name>
<feature type="chain" id="PRO_5036766246" evidence="1">
    <location>
        <begin position="25"/>
        <end position="238"/>
    </location>
</feature>
<dbReference type="Proteomes" id="UP000653797">
    <property type="component" value="Unassembled WGS sequence"/>
</dbReference>
<sequence length="238" mass="27062">MKKLYLIGCLGLFLADILAAKAQSAPSLPLPSLDAEESQRWVVKFAPLSLLDPDNTVQFGAERLVGQRHGIQLELGYGWQALNAWRSTQNARYSDREIWRGRVEWRYYLHQTNRPVGQYVALEGFYKQVNVRENGTIGIGCTTGPCQYYQLFSAPLQKYVGGGHIKFGRQFVFSADNPRLLIDLYIGLGVRWRTIERAEKSVDSYYYYSSGYDVFNSFSETPYALISVAYGVKVGYSF</sequence>
<proteinExistence type="predicted"/>
<keyword evidence="1" id="KW-0732">Signal</keyword>
<feature type="signal peptide" evidence="1">
    <location>
        <begin position="1"/>
        <end position="24"/>
    </location>
</feature>
<evidence type="ECO:0000256" key="1">
    <source>
        <dbReference type="SAM" id="SignalP"/>
    </source>
</evidence>
<evidence type="ECO:0000313" key="2">
    <source>
        <dbReference type="EMBL" id="MBD2754200.1"/>
    </source>
</evidence>
<dbReference type="Pfam" id="PF12099">
    <property type="entry name" value="DUF3575"/>
    <property type="match status" value="1"/>
</dbReference>
<reference evidence="2" key="1">
    <citation type="submission" date="2020-09" db="EMBL/GenBank/DDBJ databases">
        <authorList>
            <person name="Kim M.K."/>
        </authorList>
    </citation>
    <scope>NUCLEOTIDE SEQUENCE</scope>
    <source>
        <strain evidence="2">BT704</strain>
    </source>
</reference>
<dbReference type="AlphaFoldDB" id="A0A927B2H7"/>
<dbReference type="RefSeq" id="WP_191039841.1">
    <property type="nucleotide sequence ID" value="NZ_JACXAA010000005.1"/>
</dbReference>
<comment type="caution">
    <text evidence="2">The sequence shown here is derived from an EMBL/GenBank/DDBJ whole genome shotgun (WGS) entry which is preliminary data.</text>
</comment>
<protein>
    <submittedName>
        <fullName evidence="2">DUF3575 domain-containing protein</fullName>
    </submittedName>
</protein>
<keyword evidence="3" id="KW-1185">Reference proteome</keyword>
<organism evidence="2 3">
    <name type="scientific">Spirosoma validum</name>
    <dbReference type="NCBI Taxonomy" id="2771355"/>
    <lineage>
        <taxon>Bacteria</taxon>
        <taxon>Pseudomonadati</taxon>
        <taxon>Bacteroidota</taxon>
        <taxon>Cytophagia</taxon>
        <taxon>Cytophagales</taxon>
        <taxon>Cytophagaceae</taxon>
        <taxon>Spirosoma</taxon>
    </lineage>
</organism>
<gene>
    <name evidence="2" type="ORF">IC230_14930</name>
</gene>